<dbReference type="NCBIfam" id="TIGR02554">
    <property type="entry name" value="PrgH"/>
    <property type="match status" value="1"/>
</dbReference>
<dbReference type="PATRIC" id="fig|50340.43.peg.6256"/>
<sequence>MSDNPFLPCVLRVGSGLLQGCEFRLCNSRTLFIVGAAELLGDNDLVAAVPDEAIFVPLERRGCNFEVLLDPQGASLRILGDEVELREVAFQRCERIGELVVALRPESEPWMPGLFDGALPSGPPGIARDGRPWLRKVVATVLLFILLAVCAAVSSVPMERPRADIAALVVGTREATQVLQGRDERVYVFVTSVHDAGWSRQVLMRQRISSTVLDVLEEGRRLESLLAERVPALKVLRVDLSQPASVRVLHGADVQPDVELRQQVSRLLLGEAAYLRQVDFEGLDQGLPAILAARGLEQLGLPFERVGQGEGTLFKVSGDLRDAEREQARRFVDEFYRRWGSRSVRFDIELRDDPFKGRSFQAGPGGYIKAGHSSWHFPTTQHVR</sequence>
<dbReference type="GO" id="GO:0016020">
    <property type="term" value="C:membrane"/>
    <property type="evidence" value="ECO:0007669"/>
    <property type="project" value="InterPro"/>
</dbReference>
<dbReference type="STRING" id="50340.PF66_02869"/>
<dbReference type="Pfam" id="PF09480">
    <property type="entry name" value="PrgH"/>
    <property type="match status" value="1"/>
</dbReference>
<keyword evidence="2" id="KW-1185">Reference proteome</keyword>
<proteinExistence type="predicted"/>
<gene>
    <name evidence="1" type="ORF">PF66_02869</name>
</gene>
<dbReference type="EMBL" id="JSYZ01000009">
    <property type="protein sequence ID" value="KPA90800.1"/>
    <property type="molecule type" value="Genomic_DNA"/>
</dbReference>
<dbReference type="Gene3D" id="3.30.70.1770">
    <property type="match status" value="1"/>
</dbReference>
<dbReference type="Proteomes" id="UP000037931">
    <property type="component" value="Unassembled WGS sequence"/>
</dbReference>
<dbReference type="InterPro" id="IPR013387">
    <property type="entry name" value="T3SS_PrgH/EprH"/>
</dbReference>
<evidence type="ECO:0000313" key="2">
    <source>
        <dbReference type="Proteomes" id="UP000037931"/>
    </source>
</evidence>
<dbReference type="Gene3D" id="2.60.200.20">
    <property type="match status" value="1"/>
</dbReference>
<dbReference type="RefSeq" id="WP_241494351.1">
    <property type="nucleotide sequence ID" value="NZ_JSYZ01000009.1"/>
</dbReference>
<organism evidence="1 2">
    <name type="scientific">Pseudomonas asplenii</name>
    <dbReference type="NCBI Taxonomy" id="53407"/>
    <lineage>
        <taxon>Bacteria</taxon>
        <taxon>Pseudomonadati</taxon>
        <taxon>Pseudomonadota</taxon>
        <taxon>Gammaproteobacteria</taxon>
        <taxon>Pseudomonadales</taxon>
        <taxon>Pseudomonadaceae</taxon>
        <taxon>Pseudomonas</taxon>
    </lineage>
</organism>
<reference evidence="1 2" key="1">
    <citation type="journal article" date="2015" name="PLoS ONE">
        <title>Rice-Infecting Pseudomonas Genomes Are Highly Accessorized and Harbor Multiple Putative Virulence Mechanisms to Cause Sheath Brown Rot.</title>
        <authorList>
            <person name="Quibod I.L."/>
            <person name="Grande G."/>
            <person name="Oreiro E.G."/>
            <person name="Borja F.N."/>
            <person name="Dossa G.S."/>
            <person name="Mauleon R."/>
            <person name="Cruz C.V."/>
            <person name="Oliva R."/>
        </authorList>
    </citation>
    <scope>NUCLEOTIDE SEQUENCE [LARGE SCALE GENOMIC DNA]</scope>
    <source>
        <strain evidence="1 2">IRRI 6609</strain>
    </source>
</reference>
<evidence type="ECO:0000313" key="1">
    <source>
        <dbReference type="EMBL" id="KPA90800.1"/>
    </source>
</evidence>
<dbReference type="InterPro" id="IPR019029">
    <property type="entry name" value="T3SS_PrgH/EprH-like"/>
</dbReference>
<dbReference type="AlphaFoldDB" id="A0A0N0E441"/>
<comment type="caution">
    <text evidence="1">The sequence shown here is derived from an EMBL/GenBank/DDBJ whole genome shotgun (WGS) entry which is preliminary data.</text>
</comment>
<accession>A0A0N0E441</accession>
<protein>
    <submittedName>
        <fullName evidence="1">Type III secretion system protein PrgH/EprH</fullName>
    </submittedName>
</protein>
<name>A0A0N0E441_9PSED</name>
<dbReference type="Gene3D" id="3.30.70.1780">
    <property type="match status" value="1"/>
</dbReference>